<dbReference type="PANTHER" id="PTHR43433:SF5">
    <property type="entry name" value="AB HYDROLASE-1 DOMAIN-CONTAINING PROTEIN"/>
    <property type="match status" value="1"/>
</dbReference>
<sequence length="275" mass="30240">MQTFTANDGLEIAYRDEGEGLPVLALSGLTRNSDDFNFVAPHLKGVRLIRMDYRGRGQSDWGDHKTYTVPQEGLDALFLMNHLGIEKAAILGTSRGGLIAMGLAATVKDKLLGVCMNDIGPVLASNGLDNIMGYLGRKPSTKTIEEAAEARAKLMAGFGFKDVPIERWIEECHNLFEQDNKGLTNRYDPALRDAVEASGAQPAPDLWPFFDAMDGLPLALIHGANSDLLTDDTVAEMQKRRPDMGYAKVPDRGHVPFLDEPESLATINEWLEKIR</sequence>
<dbReference type="SUPFAM" id="SSF53474">
    <property type="entry name" value="alpha/beta-Hydrolases"/>
    <property type="match status" value="1"/>
</dbReference>
<evidence type="ECO:0000259" key="1">
    <source>
        <dbReference type="Pfam" id="PF12697"/>
    </source>
</evidence>
<keyword evidence="2" id="KW-0378">Hydrolase</keyword>
<reference evidence="2 3" key="1">
    <citation type="submission" date="2018-03" db="EMBL/GenBank/DDBJ databases">
        <authorList>
            <person name="Keele B.F."/>
        </authorList>
    </citation>
    <scope>NUCLEOTIDE SEQUENCE [LARGE SCALE GENOMIC DNA]</scope>
    <source>
        <strain evidence="2 3">CECT 8811</strain>
    </source>
</reference>
<dbReference type="PANTHER" id="PTHR43433">
    <property type="entry name" value="HYDROLASE, ALPHA/BETA FOLD FAMILY PROTEIN"/>
    <property type="match status" value="1"/>
</dbReference>
<dbReference type="InterPro" id="IPR000073">
    <property type="entry name" value="AB_hydrolase_1"/>
</dbReference>
<keyword evidence="3" id="KW-1185">Reference proteome</keyword>
<dbReference type="EMBL" id="OMOI01000001">
    <property type="protein sequence ID" value="SPF75235.1"/>
    <property type="molecule type" value="Genomic_DNA"/>
</dbReference>
<accession>A0A2R8AGT7</accession>
<gene>
    <name evidence="2" type="primary">dehH1</name>
    <name evidence="2" type="ORF">ALP8811_00221</name>
</gene>
<proteinExistence type="predicted"/>
<evidence type="ECO:0000313" key="2">
    <source>
        <dbReference type="EMBL" id="SPF75235.1"/>
    </source>
</evidence>
<dbReference type="InterPro" id="IPR050471">
    <property type="entry name" value="AB_hydrolase"/>
</dbReference>
<dbReference type="GO" id="GO:0018785">
    <property type="term" value="F:haloacetate dehalogenase activity"/>
    <property type="evidence" value="ECO:0007669"/>
    <property type="project" value="UniProtKB-EC"/>
</dbReference>
<name>A0A2R8AGT7_9RHOB</name>
<dbReference type="RefSeq" id="WP_108855352.1">
    <property type="nucleotide sequence ID" value="NZ_OMOI01000001.1"/>
</dbReference>
<protein>
    <submittedName>
        <fullName evidence="2">Haloacetate dehalogenase H-1</fullName>
        <ecNumber evidence="2">3.8.1.3</ecNumber>
    </submittedName>
</protein>
<dbReference type="EC" id="3.8.1.3" evidence="2"/>
<dbReference type="InterPro" id="IPR029058">
    <property type="entry name" value="AB_hydrolase_fold"/>
</dbReference>
<dbReference type="Pfam" id="PF12697">
    <property type="entry name" value="Abhydrolase_6"/>
    <property type="match status" value="1"/>
</dbReference>
<dbReference type="OrthoDB" id="9791366at2"/>
<evidence type="ECO:0000313" key="3">
    <source>
        <dbReference type="Proteomes" id="UP000244911"/>
    </source>
</evidence>
<dbReference type="Proteomes" id="UP000244911">
    <property type="component" value="Unassembled WGS sequence"/>
</dbReference>
<feature type="domain" description="AB hydrolase-1" evidence="1">
    <location>
        <begin position="24"/>
        <end position="265"/>
    </location>
</feature>
<dbReference type="AlphaFoldDB" id="A0A2R8AGT7"/>
<organism evidence="2 3">
    <name type="scientific">Aliiroseovarius pelagivivens</name>
    <dbReference type="NCBI Taxonomy" id="1639690"/>
    <lineage>
        <taxon>Bacteria</taxon>
        <taxon>Pseudomonadati</taxon>
        <taxon>Pseudomonadota</taxon>
        <taxon>Alphaproteobacteria</taxon>
        <taxon>Rhodobacterales</taxon>
        <taxon>Paracoccaceae</taxon>
        <taxon>Aliiroseovarius</taxon>
    </lineage>
</organism>
<dbReference type="Gene3D" id="3.40.50.1820">
    <property type="entry name" value="alpha/beta hydrolase"/>
    <property type="match status" value="1"/>
</dbReference>